<gene>
    <name evidence="2" type="primary">AVEN_104438_1</name>
    <name evidence="2" type="ORF">TNIN_179271</name>
</gene>
<evidence type="ECO:0000313" key="2">
    <source>
        <dbReference type="EMBL" id="GFY66897.1"/>
    </source>
</evidence>
<comment type="caution">
    <text evidence="2">The sequence shown here is derived from an EMBL/GenBank/DDBJ whole genome shotgun (WGS) entry which is preliminary data.</text>
</comment>
<dbReference type="GO" id="GO:0008017">
    <property type="term" value="F:microtubule binding"/>
    <property type="evidence" value="ECO:0007669"/>
    <property type="project" value="TreeGrafter"/>
</dbReference>
<accession>A0A8X6Y7C7</accession>
<feature type="coiled-coil region" evidence="1">
    <location>
        <begin position="742"/>
        <end position="890"/>
    </location>
</feature>
<dbReference type="PANTHER" id="PTHR18947">
    <property type="entry name" value="HOOK PROTEINS"/>
    <property type="match status" value="1"/>
</dbReference>
<reference evidence="2" key="1">
    <citation type="submission" date="2020-08" db="EMBL/GenBank/DDBJ databases">
        <title>Multicomponent nature underlies the extraordinary mechanical properties of spider dragline silk.</title>
        <authorList>
            <person name="Kono N."/>
            <person name="Nakamura H."/>
            <person name="Mori M."/>
            <person name="Yoshida Y."/>
            <person name="Ohtoshi R."/>
            <person name="Malay A.D."/>
            <person name="Moran D.A.P."/>
            <person name="Tomita M."/>
            <person name="Numata K."/>
            <person name="Arakawa K."/>
        </authorList>
    </citation>
    <scope>NUCLEOTIDE SEQUENCE</scope>
</reference>
<dbReference type="GO" id="GO:0005815">
    <property type="term" value="C:microtubule organizing center"/>
    <property type="evidence" value="ECO:0007669"/>
    <property type="project" value="TreeGrafter"/>
</dbReference>
<dbReference type="GO" id="GO:0031122">
    <property type="term" value="P:cytoplasmic microtubule organization"/>
    <property type="evidence" value="ECO:0007669"/>
    <property type="project" value="TreeGrafter"/>
</dbReference>
<dbReference type="OrthoDB" id="128924at2759"/>
<organism evidence="2 3">
    <name type="scientific">Trichonephila inaurata madagascariensis</name>
    <dbReference type="NCBI Taxonomy" id="2747483"/>
    <lineage>
        <taxon>Eukaryota</taxon>
        <taxon>Metazoa</taxon>
        <taxon>Ecdysozoa</taxon>
        <taxon>Arthropoda</taxon>
        <taxon>Chelicerata</taxon>
        <taxon>Arachnida</taxon>
        <taxon>Araneae</taxon>
        <taxon>Araneomorphae</taxon>
        <taxon>Entelegynae</taxon>
        <taxon>Araneoidea</taxon>
        <taxon>Nephilidae</taxon>
        <taxon>Trichonephila</taxon>
        <taxon>Trichonephila inaurata</taxon>
    </lineage>
</organism>
<dbReference type="Gene3D" id="1.20.1170.10">
    <property type="match status" value="1"/>
</dbReference>
<dbReference type="GO" id="GO:0005737">
    <property type="term" value="C:cytoplasm"/>
    <property type="evidence" value="ECO:0007669"/>
    <property type="project" value="TreeGrafter"/>
</dbReference>
<dbReference type="GO" id="GO:0051959">
    <property type="term" value="F:dynein light intermediate chain binding"/>
    <property type="evidence" value="ECO:0007669"/>
    <property type="project" value="TreeGrafter"/>
</dbReference>
<keyword evidence="3" id="KW-1185">Reference proteome</keyword>
<keyword evidence="1" id="KW-0175">Coiled coil</keyword>
<evidence type="ECO:0000313" key="3">
    <source>
        <dbReference type="Proteomes" id="UP000886998"/>
    </source>
</evidence>
<dbReference type="GO" id="GO:0030705">
    <property type="term" value="P:cytoskeleton-dependent intracellular transport"/>
    <property type="evidence" value="ECO:0007669"/>
    <property type="project" value="TreeGrafter"/>
</dbReference>
<feature type="coiled-coil region" evidence="1">
    <location>
        <begin position="426"/>
        <end position="559"/>
    </location>
</feature>
<dbReference type="PANTHER" id="PTHR18947:SF28">
    <property type="entry name" value="GIRDIN, ISOFORM A"/>
    <property type="match status" value="1"/>
</dbReference>
<proteinExistence type="predicted"/>
<dbReference type="Proteomes" id="UP000886998">
    <property type="component" value="Unassembled WGS sequence"/>
</dbReference>
<evidence type="ECO:0000256" key="1">
    <source>
        <dbReference type="SAM" id="Coils"/>
    </source>
</evidence>
<sequence>MTEQRIQFDNYVEAYGNVFLNYKLIAVKFKKPIIFYKNLPQFTGTLNPPDDTVVVVDSKTPVKFTNNKCLIYVICASGCTYPFAIPTFSEKIALLKLFPDNSIIFHVYYNGVLYVVAKQNPFSKFWKKIRRNIAFRNMADVLSKWLKEKSSVTYQDLTCLRFFKRNSSSEISKWSSWYPFLCQMLEDSFYTLIKSYPSANMASILYKAIYNSSKDVCNSKVPEDFYKCEILLDDTLSVGVLFRVDERHQVDYVSPMVTSYNTVAFKDVNQQVCNCWLPLYQNKTKWLEYGFPFYLAQFSQARKWIDQICTWMLQTLVKTILKYQEDDCSTTRQLLDNLKRDIRQDVTKAFDYGWPLINRYPKLYRDSTSFIDFLFKICNMDQPAEKKPEQHLVLNLDEETMDCEMKKMKEKLQETHKQLCNSRNKIRELEDDSTEKDKELRETNKKIRGYENKTKEFEDKLQKIEEKCTEKENELRDCKSDFQDQKKKLQDNLKELKKECKDYQNQLKEEKEKYEEQIQDLKNEKKKLIQKLECVNKKVTDIEKELAECNKEKSIMEKSNNSLQLKSNQMIMHNQELVINNTAEQQQLRDNYQQLFKWFQEYEQYVKEDYKQKVSEMMLKFSEIYQKPQQPIEGYTLPAISTDSNVLPICESGQSTSDAVTLDCMQVTDNLMETSVVFNSLYNVYVNIKNKTPNNIIMASEINSILAVIENFVTDLKNQIEKPNIMEVNETQLALEYDMKEENILQKTVDELNQNIIDKNNEIQNFKSEEENVNYEKEIESLKLEYSNMQENVEANTLKNENIELKKELDNLKYDHQILNESFNELKQKQKNLFKKRVFPYKKNVESKRNEDEDELNKYLKENVELKSENKILHEKLEEKNQECIILEQQLPNISGMEKETQITVTLMKDLLKQLFAHYFVFKFDVLSEREIILNDIVKNYNEKLSKFHDQMINANNNEYFNILYEYVQEDLNIVVEKSVNVTEHDQYKNKDEFLRYCLNMAGEIVQSEASKINKKVRKVD</sequence>
<dbReference type="AlphaFoldDB" id="A0A8X6Y7C7"/>
<dbReference type="EMBL" id="BMAV01016285">
    <property type="protein sequence ID" value="GFY66897.1"/>
    <property type="molecule type" value="Genomic_DNA"/>
</dbReference>
<name>A0A8X6Y7C7_9ARAC</name>
<protein>
    <submittedName>
        <fullName evidence="2">Uncharacterized protein</fullName>
    </submittedName>
</protein>